<accession>A0AA88KXB9</accession>
<proteinExistence type="predicted"/>
<keyword evidence="2" id="KW-0862">Zinc</keyword>
<sequence length="1447" mass="160443">MGWLFEDIGRSSKEEKLKSIVYHKSLNVLLATSDNGKVLVYDRSGIHLLHSADISPPKVGSHVPNDTTLVSLPGSAAIFAVSGQIVGLRHDTGGVLLLETILQTPVEGKEDEVQIELQTTEALQLLSWLTQMDLSQKSKTNEWKNKLVAVIKEQTSSEATSLKLSYKAASWSVVSLKMTPETVGITAAMKEAMENGQIQAMSHLSSLWSRLVRLYTPANTTNGDWSELSTEDAEPIKGLGQMALEANRLDSFFRWPHMNYRYALPEQMSQAGFFHQPTDPESDRALCFICNVCLVSWEPNDEPWSEHERHAQNCPYVGGLGTPNVPLSVTMATGSAVQHGDRGEDITCIATTSKEGIIATGTERGSVVVWNIDKHLKREMSFEIDVSKTVQNGPDFDLSSTLTSLCVIGPCTPEKIRHGGVSPSLIAGLSVRRIHFMTSAVDFLSFEPMDSPTVETETNNEVKLALILNVYDLSRRVKPYELTKSNGGKTLGSDLLKNTKKKFFSPLSSSPMSGTQSEKTSWYKADISDPLVETLFISDSLASKYGWPPSTKGKIQKVDYQEGSSGIKSDRYDDKYTPLVIQKIDLSAIIKEENGQNWIIHSITPTLSGRTVLVVLKTKEETDSDEGMLVLFNVYRSENKMKLHEDPLAVTSLHPFPKQICMVPCDFLCVEEFDFNDDLHRGFAACLASNGQLKLLDLELMEYVASTSQKEKLTSLTFCSSSDSICTTTEDGSLYFYRIIPSEFKSSFVKPSELEGEVSSSFATDRMGGVSWTKSPKSSRPSSLLANEELTPLVLNQLRMLTQVSTTTPYFSATAPATWTELVSMPKSARKLPAGLGFSEKQIGKSWRLEADVHIDFRFNLASNLSEIPHIEISLLSSVVEFGPSLFGNDVDSKIEYPLLTENGEMLDSNPVKCQEFLESKEAILLAGPISLEECLDLTGRGGVVTLTSPELLNSKSRTFLIHIIALKYTECQRPTNLLGYESSIDLSPTESKAQDDPAKLISKATLSPALKGCQLLQEVSVTVRKFEICKSIPYERYQRSELFESKSFASSLIDVIAGDSTHFQNGNYSLQCLDILVWMGSILSSGKCAVSENKKLSVLEGFMKKSGKLAKNCCIYGNRSTAKKFSHLCVILAQCAQGVNADNAHLKFCKNLLDSILAILPELPASSFCGGWRWLFTLIHRLQKINPSKVMSSCTGLLDLCFPNMRNRVHPLHTLLQTRYGFYGLVFEPDLYALPLVRPVYSLQASPPSQYSYENISYTYPPMNPKIVSKAVAVQAPADQAQSVKRILSNIDPEKEARSLVQCESQLNGLMEVEPLGFSFFSASEGTTLEKNTSNRGMRTTTHSEWEYGLWNWSHLVSRSDFQQCILSIERMHSGARRYVTVDFGKLVLLTDIYVPACPHLMSITIETWCHREETDPVRVALSSDIGSKSLLLTDIQPAILCRFLK</sequence>
<evidence type="ECO:0008006" key="5">
    <source>
        <dbReference type="Google" id="ProtNLM"/>
    </source>
</evidence>
<dbReference type="PANTHER" id="PTHR46771:SF5">
    <property type="entry name" value="DETERIN"/>
    <property type="match status" value="1"/>
</dbReference>
<dbReference type="InterPro" id="IPR051190">
    <property type="entry name" value="Baculoviral_IAP"/>
</dbReference>
<dbReference type="SMART" id="SM00238">
    <property type="entry name" value="BIR"/>
    <property type="match status" value="1"/>
</dbReference>
<dbReference type="CDD" id="cd00022">
    <property type="entry name" value="BIR"/>
    <property type="match status" value="1"/>
</dbReference>
<dbReference type="InterPro" id="IPR001370">
    <property type="entry name" value="BIR_rpt"/>
</dbReference>
<evidence type="ECO:0000313" key="3">
    <source>
        <dbReference type="EMBL" id="KAK2707697.1"/>
    </source>
</evidence>
<dbReference type="SUPFAM" id="SSF57924">
    <property type="entry name" value="Inhibitor of apoptosis (IAP) repeat"/>
    <property type="match status" value="1"/>
</dbReference>
<protein>
    <recommendedName>
        <fullName evidence="5">UBC core domain-containing protein</fullName>
    </recommendedName>
</protein>
<evidence type="ECO:0000256" key="1">
    <source>
        <dbReference type="ARBA" id="ARBA00022723"/>
    </source>
</evidence>
<gene>
    <name evidence="3" type="ORF">QYM36_015405</name>
</gene>
<evidence type="ECO:0000256" key="2">
    <source>
        <dbReference type="ARBA" id="ARBA00022833"/>
    </source>
</evidence>
<dbReference type="PROSITE" id="PS50143">
    <property type="entry name" value="BIR_REPEAT_2"/>
    <property type="match status" value="1"/>
</dbReference>
<name>A0AA88KXB9_ARTSF</name>
<dbReference type="Gene3D" id="1.10.1170.10">
    <property type="entry name" value="Inhibitor Of Apoptosis Protein (2mihbC-IAP-1), Chain A"/>
    <property type="match status" value="1"/>
</dbReference>
<dbReference type="SUPFAM" id="SSF50978">
    <property type="entry name" value="WD40 repeat-like"/>
    <property type="match status" value="1"/>
</dbReference>
<keyword evidence="4" id="KW-1185">Reference proteome</keyword>
<reference evidence="3" key="1">
    <citation type="submission" date="2023-07" db="EMBL/GenBank/DDBJ databases">
        <title>Chromosome-level genome assembly of Artemia franciscana.</title>
        <authorList>
            <person name="Jo E."/>
        </authorList>
    </citation>
    <scope>NUCLEOTIDE SEQUENCE</scope>
    <source>
        <tissue evidence="3">Whole body</tissue>
    </source>
</reference>
<dbReference type="InterPro" id="IPR001680">
    <property type="entry name" value="WD40_rpt"/>
</dbReference>
<dbReference type="Proteomes" id="UP001187531">
    <property type="component" value="Unassembled WGS sequence"/>
</dbReference>
<dbReference type="PANTHER" id="PTHR46771">
    <property type="entry name" value="DETERIN"/>
    <property type="match status" value="1"/>
</dbReference>
<feature type="non-terminal residue" evidence="3">
    <location>
        <position position="1"/>
    </location>
</feature>
<organism evidence="3 4">
    <name type="scientific">Artemia franciscana</name>
    <name type="common">Brine shrimp</name>
    <name type="synonym">Artemia sanfranciscana</name>
    <dbReference type="NCBI Taxonomy" id="6661"/>
    <lineage>
        <taxon>Eukaryota</taxon>
        <taxon>Metazoa</taxon>
        <taxon>Ecdysozoa</taxon>
        <taxon>Arthropoda</taxon>
        <taxon>Crustacea</taxon>
        <taxon>Branchiopoda</taxon>
        <taxon>Anostraca</taxon>
        <taxon>Artemiidae</taxon>
        <taxon>Artemia</taxon>
    </lineage>
</organism>
<evidence type="ECO:0000313" key="4">
    <source>
        <dbReference type="Proteomes" id="UP001187531"/>
    </source>
</evidence>
<dbReference type="SMART" id="SM00320">
    <property type="entry name" value="WD40"/>
    <property type="match status" value="3"/>
</dbReference>
<comment type="caution">
    <text evidence="3">The sequence shown here is derived from an EMBL/GenBank/DDBJ whole genome shotgun (WGS) entry which is preliminary data.</text>
</comment>
<dbReference type="InterPro" id="IPR036322">
    <property type="entry name" value="WD40_repeat_dom_sf"/>
</dbReference>
<dbReference type="Pfam" id="PF00653">
    <property type="entry name" value="BIR"/>
    <property type="match status" value="1"/>
</dbReference>
<dbReference type="EMBL" id="JAVRJZ010000019">
    <property type="protein sequence ID" value="KAK2707697.1"/>
    <property type="molecule type" value="Genomic_DNA"/>
</dbReference>
<keyword evidence="1" id="KW-0479">Metal-binding</keyword>
<dbReference type="GO" id="GO:0046872">
    <property type="term" value="F:metal ion binding"/>
    <property type="evidence" value="ECO:0007669"/>
    <property type="project" value="UniProtKB-KW"/>
</dbReference>